<dbReference type="InterPro" id="IPR028994">
    <property type="entry name" value="Integrin_alpha_N"/>
</dbReference>
<reference evidence="5" key="1">
    <citation type="submission" date="2017-04" db="EMBL/GenBank/DDBJ databases">
        <authorList>
            <person name="Varghese N."/>
            <person name="Submissions S."/>
        </authorList>
    </citation>
    <scope>NUCLEOTIDE SEQUENCE [LARGE SCALE GENOMIC DNA]</scope>
    <source>
        <strain evidence="5">DSM 4125</strain>
    </source>
</reference>
<sequence>MKSRILLCILFLLSGNLLLGQTYNQLGSNINGVASDNLGGNVSISSDGNIMAIGSPGHIANTNDLSTGQVKVFELVNNDWVQKGPSLVGEVANDSYGSGLDISDDGNILVIGAPNSDGNGGASSFTGRIYIYEWSGSDWSLLQTLNGASGENFGSSISVSSDGSFLAAGAPNANGGGSVRGAVRVYQRAASTWNQVGNDVNGSQDSESAGRSVSLKVTGTDKVLAVGGPGYSSVPGNFDEAGVVRIYRESAGSWGNAWTGSETIIGTLNSAWGGSVDFSDNGSRLAVGAPNGLLAGDPNYVEVYEFNASSTPKWQVLGSRINSNHTNGDFGKNVGVSGDGSHLVVGAPASAGTGKENGYTKLFKFESSAWTELDSIPGAAANDEFGSSVAINADGSQYSVGAQGNDTGGDAAGQVQVYELFVPDVIAPTVTISSSAGAITNTNPLNITITFSEEVTGFEAADISVANATVGALNTTDDIVYTADITFPADGEYSISVAASALTDVAGNNNEASNTLAIEYDNTDPVVTINEQIVTTTGPITLTGTIVETNLDSLFVTVGSTEYPVAEENITGESWSFTINSLEVGIYDLSARAVDSARNEATASIAKALIYDVTKPIVSIEGLGEVIFDDSVKITIRFSEGVSDFETSDIQLTKLTKSSLTLIDSISASVMVKVDDGVQEGDSVSITIADNAVNDIAGLGNAAITISAAYSKPYSGGLGTEDNPFLISNVEDYIFFTQRSQDWDSFFLQTQDIDFENTSIGRIGTFNGKYNGGGNTLMNYNINYDAMDESLLSTGLIETIGALGEVTNLKIVNNFEFNELSFGENSVSTVGFCILAKQNFGLVKGLSYQGDIITNGVLFKTVDYRGLIESLNGSGRIEDTYMNLNVNLKTRGFESIVTASGLVYEVKADASVVNCTVEGSINIEQNANLQNKAQLGGLVFLNSGLVLNSRTNLNLRAKCEEGDADIGGIVYRNNPTGQISMSRASGTLVADGGESGSSIFSPDDEYPGGIAKANAGTIEKCYFTGSMDGDYSSGLVYSNTGIVNESFVIGSLSGLYNTVFGSMNSGSISNCYSWASVEASFGGGLVLTNDEGTISNSYKRSNRLISDFEITLNGNISNTFWLSETGEEASQSGIEPKTEAELKTIATFEDAGWDISSNENSIWRYYPFAYPVHNWTLQQNDSITLAGTVVINDSNDPLGNEKVTVTSLIGGNVVNYSTTLNASGEFSIKVPSGLHLVSIQSNDYQKTYYGNTNNLFKALSVSFNLSNMRIQMIPIGANLLTGNGKLTGRVVRNVDGNDRILTGRYLDGEGIADLGVSLIRVSDGQLMVTVSTDTNGNYEIEGIPAGEYEVQLSVIGKEVNLEGSTFTMDEEGTPVIISAAVNEDGIIFGVEDILGIDNKIEVSVYPNPVRDFVNVQIPGKAVARIIDVNGTVLKEESFTDNLKLNISALHSNMYFLEISNAKGKAMKKLVKM</sequence>
<dbReference type="Proteomes" id="UP000193804">
    <property type="component" value="Unassembled WGS sequence"/>
</dbReference>
<organism evidence="4 5">
    <name type="scientific">Marivirga sericea</name>
    <dbReference type="NCBI Taxonomy" id="1028"/>
    <lineage>
        <taxon>Bacteria</taxon>
        <taxon>Pseudomonadati</taxon>
        <taxon>Bacteroidota</taxon>
        <taxon>Cytophagia</taxon>
        <taxon>Cytophagales</taxon>
        <taxon>Marivirgaceae</taxon>
        <taxon>Marivirga</taxon>
    </lineage>
</organism>
<feature type="domain" description="Bacterial Ig-like" evidence="3">
    <location>
        <begin position="613"/>
        <end position="710"/>
    </location>
</feature>
<dbReference type="PANTHER" id="PTHR36220:SF1">
    <property type="entry name" value="GAMMA TUBULIN COMPLEX COMPONENT C-TERMINAL DOMAIN-CONTAINING PROTEIN"/>
    <property type="match status" value="1"/>
</dbReference>
<dbReference type="Gene3D" id="2.130.10.130">
    <property type="entry name" value="Integrin alpha, N-terminal"/>
    <property type="match status" value="2"/>
</dbReference>
<dbReference type="SUPFAM" id="SSF49478">
    <property type="entry name" value="Cna protein B-type domain"/>
    <property type="match status" value="1"/>
</dbReference>
<dbReference type="OrthoDB" id="1097758at2"/>
<dbReference type="SUPFAM" id="SSF82171">
    <property type="entry name" value="DPP6 N-terminal domain-like"/>
    <property type="match status" value="1"/>
</dbReference>
<dbReference type="Pfam" id="PF19078">
    <property type="entry name" value="Big_12"/>
    <property type="match status" value="2"/>
</dbReference>
<dbReference type="InterPro" id="IPR013783">
    <property type="entry name" value="Ig-like_fold"/>
</dbReference>
<evidence type="ECO:0000259" key="2">
    <source>
        <dbReference type="Pfam" id="PF18962"/>
    </source>
</evidence>
<accession>A0A1X7K2V5</accession>
<dbReference type="Pfam" id="PF18962">
    <property type="entry name" value="Por_Secre_tail"/>
    <property type="match status" value="1"/>
</dbReference>
<feature type="domain" description="Secretion system C-terminal sorting" evidence="2">
    <location>
        <begin position="1404"/>
        <end position="1470"/>
    </location>
</feature>
<name>A0A1X7K2V5_9BACT</name>
<dbReference type="SMART" id="SM00191">
    <property type="entry name" value="Int_alpha"/>
    <property type="match status" value="5"/>
</dbReference>
<evidence type="ECO:0000259" key="3">
    <source>
        <dbReference type="Pfam" id="PF19078"/>
    </source>
</evidence>
<proteinExistence type="predicted"/>
<dbReference type="Gene3D" id="2.60.40.10">
    <property type="entry name" value="Immunoglobulins"/>
    <property type="match status" value="1"/>
</dbReference>
<keyword evidence="1" id="KW-0732">Signal</keyword>
<dbReference type="InterPro" id="IPR026444">
    <property type="entry name" value="Secre_tail"/>
</dbReference>
<feature type="chain" id="PRO_5012462819" evidence="1">
    <location>
        <begin position="20"/>
        <end position="1472"/>
    </location>
</feature>
<dbReference type="EMBL" id="FXAW01000004">
    <property type="protein sequence ID" value="SMG35299.1"/>
    <property type="molecule type" value="Genomic_DNA"/>
</dbReference>
<evidence type="ECO:0000256" key="1">
    <source>
        <dbReference type="SAM" id="SignalP"/>
    </source>
</evidence>
<dbReference type="STRING" id="1028.SAMN05661096_02329"/>
<dbReference type="NCBIfam" id="TIGR04183">
    <property type="entry name" value="Por_Secre_tail"/>
    <property type="match status" value="1"/>
</dbReference>
<dbReference type="PANTHER" id="PTHR36220">
    <property type="entry name" value="UNNAMED PRODUCT"/>
    <property type="match status" value="1"/>
</dbReference>
<gene>
    <name evidence="4" type="ORF">SAMN05661096_02329</name>
</gene>
<dbReference type="RefSeq" id="WP_085517332.1">
    <property type="nucleotide sequence ID" value="NZ_FXAW01000004.1"/>
</dbReference>
<keyword evidence="5" id="KW-1185">Reference proteome</keyword>
<feature type="signal peptide" evidence="1">
    <location>
        <begin position="1"/>
        <end position="19"/>
    </location>
</feature>
<dbReference type="InterPro" id="IPR044048">
    <property type="entry name" value="Big_12"/>
</dbReference>
<dbReference type="InterPro" id="IPR013519">
    <property type="entry name" value="Int_alpha_beta-p"/>
</dbReference>
<protein>
    <submittedName>
        <fullName evidence="4">Por secretion system C-terminal sorting domain-containing protein</fullName>
    </submittedName>
</protein>
<evidence type="ECO:0000313" key="5">
    <source>
        <dbReference type="Proteomes" id="UP000193804"/>
    </source>
</evidence>
<evidence type="ECO:0000313" key="4">
    <source>
        <dbReference type="EMBL" id="SMG35299.1"/>
    </source>
</evidence>
<feature type="domain" description="Bacterial Ig-like" evidence="3">
    <location>
        <begin position="424"/>
        <end position="518"/>
    </location>
</feature>